<comment type="caution">
    <text evidence="6">The sequence shown here is derived from an EMBL/GenBank/DDBJ whole genome shotgun (WGS) entry which is preliminary data.</text>
</comment>
<dbReference type="EMBL" id="CAKOFQ010006722">
    <property type="protein sequence ID" value="CAH1965199.1"/>
    <property type="molecule type" value="Genomic_DNA"/>
</dbReference>
<dbReference type="Pfam" id="PF00041">
    <property type="entry name" value="fn3"/>
    <property type="match status" value="2"/>
</dbReference>
<dbReference type="PANTHER" id="PTHR46708:SF2">
    <property type="entry name" value="FIBRONECTIN TYPE-III DOMAIN-CONTAINING PROTEIN"/>
    <property type="match status" value="1"/>
</dbReference>
<dbReference type="AlphaFoldDB" id="A0A9P0P4M2"/>
<evidence type="ECO:0000259" key="5">
    <source>
        <dbReference type="PROSITE" id="PS50853"/>
    </source>
</evidence>
<evidence type="ECO:0000313" key="7">
    <source>
        <dbReference type="Proteomes" id="UP001152888"/>
    </source>
</evidence>
<feature type="compositionally biased region" description="Basic and acidic residues" evidence="2">
    <location>
        <begin position="923"/>
        <end position="941"/>
    </location>
</feature>
<evidence type="ECO:0000313" key="6">
    <source>
        <dbReference type="EMBL" id="CAH1965199.1"/>
    </source>
</evidence>
<dbReference type="InterPro" id="IPR013783">
    <property type="entry name" value="Ig-like_fold"/>
</dbReference>
<dbReference type="InterPro" id="IPR050991">
    <property type="entry name" value="ECM_Regulatory_Proteins"/>
</dbReference>
<dbReference type="Gene3D" id="2.60.40.10">
    <property type="entry name" value="Immunoglobulins"/>
    <property type="match status" value="7"/>
</dbReference>
<keyword evidence="1" id="KW-0677">Repeat</keyword>
<feature type="compositionally biased region" description="Polar residues" evidence="2">
    <location>
        <begin position="953"/>
        <end position="982"/>
    </location>
</feature>
<dbReference type="OrthoDB" id="6381660at2759"/>
<evidence type="ECO:0000256" key="1">
    <source>
        <dbReference type="ARBA" id="ARBA00022737"/>
    </source>
</evidence>
<gene>
    <name evidence="6" type="ORF">ACAOBT_LOCUS6212</name>
</gene>
<dbReference type="SUPFAM" id="SSF49265">
    <property type="entry name" value="Fibronectin type III"/>
    <property type="match status" value="5"/>
</dbReference>
<keyword evidence="3" id="KW-0812">Transmembrane</keyword>
<organism evidence="6 7">
    <name type="scientific">Acanthoscelides obtectus</name>
    <name type="common">Bean weevil</name>
    <name type="synonym">Bruchus obtectus</name>
    <dbReference type="NCBI Taxonomy" id="200917"/>
    <lineage>
        <taxon>Eukaryota</taxon>
        <taxon>Metazoa</taxon>
        <taxon>Ecdysozoa</taxon>
        <taxon>Arthropoda</taxon>
        <taxon>Hexapoda</taxon>
        <taxon>Insecta</taxon>
        <taxon>Pterygota</taxon>
        <taxon>Neoptera</taxon>
        <taxon>Endopterygota</taxon>
        <taxon>Coleoptera</taxon>
        <taxon>Polyphaga</taxon>
        <taxon>Cucujiformia</taxon>
        <taxon>Chrysomeloidea</taxon>
        <taxon>Chrysomelidae</taxon>
        <taxon>Bruchinae</taxon>
        <taxon>Bruchini</taxon>
        <taxon>Acanthoscelides</taxon>
    </lineage>
</organism>
<feature type="chain" id="PRO_5040454257" description="Fibronectin type-III domain-containing protein" evidence="4">
    <location>
        <begin position="23"/>
        <end position="1187"/>
    </location>
</feature>
<evidence type="ECO:0000256" key="2">
    <source>
        <dbReference type="SAM" id="MobiDB-lite"/>
    </source>
</evidence>
<dbReference type="PANTHER" id="PTHR46708">
    <property type="entry name" value="TENASCIN"/>
    <property type="match status" value="1"/>
</dbReference>
<dbReference type="CDD" id="cd00063">
    <property type="entry name" value="FN3"/>
    <property type="match status" value="4"/>
</dbReference>
<dbReference type="PROSITE" id="PS50853">
    <property type="entry name" value="FN3"/>
    <property type="match status" value="3"/>
</dbReference>
<feature type="region of interest" description="Disordered" evidence="2">
    <location>
        <begin position="953"/>
        <end position="994"/>
    </location>
</feature>
<feature type="signal peptide" evidence="4">
    <location>
        <begin position="1"/>
        <end position="22"/>
    </location>
</feature>
<name>A0A9P0P4M2_ACAOB</name>
<feature type="domain" description="Fibronectin type-III" evidence="5">
    <location>
        <begin position="268"/>
        <end position="372"/>
    </location>
</feature>
<protein>
    <recommendedName>
        <fullName evidence="5">Fibronectin type-III domain-containing protein</fullName>
    </recommendedName>
</protein>
<keyword evidence="7" id="KW-1185">Reference proteome</keyword>
<feature type="domain" description="Fibronectin type-III" evidence="5">
    <location>
        <begin position="683"/>
        <end position="768"/>
    </location>
</feature>
<reference evidence="6" key="1">
    <citation type="submission" date="2022-03" db="EMBL/GenBank/DDBJ databases">
        <authorList>
            <person name="Sayadi A."/>
        </authorList>
    </citation>
    <scope>NUCLEOTIDE SEQUENCE</scope>
</reference>
<dbReference type="InterPro" id="IPR036116">
    <property type="entry name" value="FN3_sf"/>
</dbReference>
<feature type="domain" description="Fibronectin type-III" evidence="5">
    <location>
        <begin position="574"/>
        <end position="679"/>
    </location>
</feature>
<keyword evidence="3" id="KW-0472">Membrane</keyword>
<sequence length="1187" mass="133642">MGSPHQPCLLIFIAVLSSIAGAECCTCAKMKTLGYTVPSGDITLLYGDALNITCNLCDNSTLAYGENASALLYFERNNDLVPKEEIEIINSTSIRLHVQRHPMVKKDMYYCLFNDTRNRKEEKLVCMNTVIVGVPPQNVTDFSCISRNYEDLVCTWTPPENYVNTSYNLSYTLKGRAGSCLGNSKNSKKCINEKRKVRKITLNPHRCPNLEYEKGDPPKMHCFWNISTNPQYRQAHPAFDFTLTMWNVFNMTTQVFPFDHFKNVRPNAPEKLTANATSPHSILLSWKIPSSLNIFPPGVHHRILYQCQHYEKKWQFGGLITNISNKSPVYELKNLKYAHALCDIRVSIRSAEATEERMWSDNATVTARTESDIPDGPPDSTYGSFEIVSHDLTRHVYIYWKQIKEEQKNGQNFTYVVEVEGFPNMHPVELTRAYAKFENLEHRDYFIHIRSKNEKGQSLSRSTVHIPKEHISEPLYFSKVAYKDTLFELSWEPPKTYRKISNYTIFWCNNDNERPYQCQGDLDWTIVPSNVVKHNQTLPRRNIYQFAISANTEEGSSGMIWAECTGIANKQITKMKTVWINSVGSDFIEVRWRMDCSERTEKITGFVVYYCPIGSPSSQINCKEPQKNVTIHGNKTIQKAVVHNLMPYTSYRLTVSSIINNNNFSPTSDPMLNTTTEAAPSTPPLNVTVYKVTNSSISLKWEKPATINGVLKYYMVYYNNNSTKVDPHHNNVTLTDLMSFKNYTISVEACTVACSKPSEKMTVTTNMWQPGKMKKPFVSLYNDSLMVVAWDRPNPPRGKINYYELRIVEKFVTQNLSLVTPKRVDHENYSIADCGESGKYDDILVSVRAVNVLDQNTTYYGPWSDTLEAKCSQFNSLIYVVLSILLVCIAAGFLFVFKKLYIVCKNMQNVEVKLPPGLAPVVEQRDPEKNSPEDMDHHSGSDDALLLTKVSADSSGCSSAPDSITSSLETGTHVSNSDSGTEQPMMIGDDCGKGSLRQRNVSSKGYVLPDAMMSVNWGSKTPPPGSNYCVLGVDPAIQSDTELPYISNSTGSLPYISCDSPPPTTPYVMTGDFVKTTNPGYVPYSPPEPSSKKSMGYVMAGLTKDMITPNILQCKPSPEEKPGYVKAENLANLKTGQFAWQSQPEPALPKTGYVSVGDALPPAKTTMEITKGYVPHRQFETKALKED</sequence>
<dbReference type="Proteomes" id="UP001152888">
    <property type="component" value="Unassembled WGS sequence"/>
</dbReference>
<proteinExistence type="predicted"/>
<keyword evidence="4" id="KW-0732">Signal</keyword>
<evidence type="ECO:0000256" key="4">
    <source>
        <dbReference type="SAM" id="SignalP"/>
    </source>
</evidence>
<dbReference type="SMART" id="SM00060">
    <property type="entry name" value="FN3"/>
    <property type="match status" value="4"/>
</dbReference>
<accession>A0A9P0P4M2</accession>
<evidence type="ECO:0000256" key="3">
    <source>
        <dbReference type="SAM" id="Phobius"/>
    </source>
</evidence>
<feature type="transmembrane region" description="Helical" evidence="3">
    <location>
        <begin position="877"/>
        <end position="897"/>
    </location>
</feature>
<feature type="region of interest" description="Disordered" evidence="2">
    <location>
        <begin position="921"/>
        <end position="941"/>
    </location>
</feature>
<keyword evidence="3" id="KW-1133">Transmembrane helix</keyword>
<dbReference type="InterPro" id="IPR003961">
    <property type="entry name" value="FN3_dom"/>
</dbReference>